<dbReference type="OrthoDB" id="7866462at2"/>
<feature type="compositionally biased region" description="Basic and acidic residues" evidence="1">
    <location>
        <begin position="48"/>
        <end position="68"/>
    </location>
</feature>
<dbReference type="EMBL" id="JALZ01000001">
    <property type="protein sequence ID" value="ETX16703.1"/>
    <property type="molecule type" value="Genomic_DNA"/>
</dbReference>
<organism evidence="3 4">
    <name type="scientific">Roseivivax halodurans JCM 10272</name>
    <dbReference type="NCBI Taxonomy" id="1449350"/>
    <lineage>
        <taxon>Bacteria</taxon>
        <taxon>Pseudomonadati</taxon>
        <taxon>Pseudomonadota</taxon>
        <taxon>Alphaproteobacteria</taxon>
        <taxon>Rhodobacterales</taxon>
        <taxon>Roseobacteraceae</taxon>
        <taxon>Roseivivax</taxon>
    </lineage>
</organism>
<evidence type="ECO:0000256" key="1">
    <source>
        <dbReference type="SAM" id="MobiDB-lite"/>
    </source>
</evidence>
<feature type="compositionally biased region" description="Polar residues" evidence="1">
    <location>
        <begin position="37"/>
        <end position="46"/>
    </location>
</feature>
<dbReference type="RefSeq" id="WP_037256961.1">
    <property type="nucleotide sequence ID" value="NZ_JALZ01000001.1"/>
</dbReference>
<sequence length="178" mass="18731">MKTTILFSALPVLSVLAGLGSGFVFADEATPAVQPAPASTSPSATEPMSRRASNDTSEKADLDLARDAEKPGARVVQLGRITVPIQKARTVSYVAADLGVAMQDAALAEAFREPQAGLRLRSAVLAALVEATALPIMQGADIDTEALSGHLERQIIKDFEGVEDVLFLSFQKSDVPRA</sequence>
<feature type="chain" id="PRO_5004978055" description="Flagellar protein FliL" evidence="2">
    <location>
        <begin position="27"/>
        <end position="178"/>
    </location>
</feature>
<keyword evidence="4" id="KW-1185">Reference proteome</keyword>
<dbReference type="STRING" id="1449350.OCH239_00310"/>
<dbReference type="eggNOG" id="ENOG50333VG">
    <property type="taxonomic scope" value="Bacteria"/>
</dbReference>
<dbReference type="Proteomes" id="UP000022447">
    <property type="component" value="Unassembled WGS sequence"/>
</dbReference>
<feature type="region of interest" description="Disordered" evidence="1">
    <location>
        <begin position="32"/>
        <end position="68"/>
    </location>
</feature>
<protein>
    <recommendedName>
        <fullName evidence="5">Flagellar protein FliL</fullName>
    </recommendedName>
</protein>
<reference evidence="3 4" key="1">
    <citation type="submission" date="2014-01" db="EMBL/GenBank/DDBJ databases">
        <title>Roseivivax halodurans JCM 10272 Genome Sequencing.</title>
        <authorList>
            <person name="Lai Q."/>
            <person name="Li G."/>
            <person name="Shao Z."/>
        </authorList>
    </citation>
    <scope>NUCLEOTIDE SEQUENCE [LARGE SCALE GENOMIC DNA]</scope>
    <source>
        <strain evidence="3 4">JCM 10272</strain>
    </source>
</reference>
<keyword evidence="2" id="KW-0732">Signal</keyword>
<gene>
    <name evidence="3" type="ORF">OCH239_00310</name>
</gene>
<evidence type="ECO:0000256" key="2">
    <source>
        <dbReference type="SAM" id="SignalP"/>
    </source>
</evidence>
<name>X7ENF4_9RHOB</name>
<evidence type="ECO:0008006" key="5">
    <source>
        <dbReference type="Google" id="ProtNLM"/>
    </source>
</evidence>
<feature type="signal peptide" evidence="2">
    <location>
        <begin position="1"/>
        <end position="26"/>
    </location>
</feature>
<proteinExistence type="predicted"/>
<comment type="caution">
    <text evidence="3">The sequence shown here is derived from an EMBL/GenBank/DDBJ whole genome shotgun (WGS) entry which is preliminary data.</text>
</comment>
<dbReference type="AlphaFoldDB" id="X7ENF4"/>
<accession>X7ENF4</accession>
<evidence type="ECO:0000313" key="4">
    <source>
        <dbReference type="Proteomes" id="UP000022447"/>
    </source>
</evidence>
<evidence type="ECO:0000313" key="3">
    <source>
        <dbReference type="EMBL" id="ETX16703.1"/>
    </source>
</evidence>